<dbReference type="InterPro" id="IPR016024">
    <property type="entry name" value="ARM-type_fold"/>
</dbReference>
<feature type="compositionally biased region" description="Acidic residues" evidence="4">
    <location>
        <begin position="740"/>
        <end position="758"/>
    </location>
</feature>
<dbReference type="InterPro" id="IPR007015">
    <property type="entry name" value="DNA_pol_V/MYBBP1A"/>
</dbReference>
<dbReference type="Pfam" id="PF04931">
    <property type="entry name" value="DNA_pol_phi"/>
    <property type="match status" value="1"/>
</dbReference>
<dbReference type="GO" id="GO:0005730">
    <property type="term" value="C:nucleolus"/>
    <property type="evidence" value="ECO:0007669"/>
    <property type="project" value="InterPro"/>
</dbReference>
<evidence type="ECO:0000313" key="6">
    <source>
        <dbReference type="Proteomes" id="UP000193689"/>
    </source>
</evidence>
<dbReference type="Proteomes" id="UP000193689">
    <property type="component" value="Unassembled WGS sequence"/>
</dbReference>
<dbReference type="GO" id="GO:0000182">
    <property type="term" value="F:rDNA binding"/>
    <property type="evidence" value="ECO:0007669"/>
    <property type="project" value="TreeGrafter"/>
</dbReference>
<comment type="caution">
    <text evidence="5">The sequence shown here is derived from an EMBL/GenBank/DDBJ whole genome shotgun (WGS) entry which is preliminary data.</text>
</comment>
<dbReference type="GO" id="GO:0006355">
    <property type="term" value="P:regulation of DNA-templated transcription"/>
    <property type="evidence" value="ECO:0007669"/>
    <property type="project" value="InterPro"/>
</dbReference>
<evidence type="ECO:0000256" key="1">
    <source>
        <dbReference type="ARBA" id="ARBA00004123"/>
    </source>
</evidence>
<comment type="similarity">
    <text evidence="2">Belongs to the MYBBP1A family.</text>
</comment>
<dbReference type="SUPFAM" id="SSF48371">
    <property type="entry name" value="ARM repeat"/>
    <property type="match status" value="1"/>
</dbReference>
<keyword evidence="3" id="KW-0539">Nucleus</keyword>
<dbReference type="OrthoDB" id="342531at2759"/>
<evidence type="ECO:0000313" key="5">
    <source>
        <dbReference type="EMBL" id="ORY60225.1"/>
    </source>
</evidence>
<feature type="region of interest" description="Disordered" evidence="4">
    <location>
        <begin position="1"/>
        <end position="52"/>
    </location>
</feature>
<evidence type="ECO:0000256" key="3">
    <source>
        <dbReference type="ARBA" id="ARBA00023242"/>
    </source>
</evidence>
<evidence type="ECO:0000256" key="4">
    <source>
        <dbReference type="SAM" id="MobiDB-lite"/>
    </source>
</evidence>
<sequence length="990" mass="109826">MAKRKRGNKTGAGDQPTKRSKSDAAPTVPKLDLAALDKSPFPEKPTTESRKREAQIYELLGSADSQERIAAADALITGLLDSEEVVLGRHLEKRLFRGLASSRNASRLGFSLVLTEILGQLFGPPKNLANSKYSGLDFDKVLGMLTENTQAGFNIPGQEERDFCFGQLFGLQCFVESRILFGDQDSTRWPAVLDMLLQLANKKVWMRSQCAWVIVESLPHMGQERAAETVKKLVDIGLGKTAEGAGIWIKAASCYPQMKLPTKPWSNPLAPKALPDLVNVLKESVKQDDGKDAPVVKGQSSWNPQLHFVWDLILAHFIEQNKPASFKLFWNAVVDDGLFSKNASEAQKFRGFMIFQKFLQGFATAKIVLAKDFFSRNLSKCLVNQAKTEDRYLHRAALKSLKTIETTVETEPTLLIPVLRELLALAYDFDHLTNTKTVEKLLQFVTPDNVKTILNMLREPVSKMTDASIVEHRRFVYTEYVLKMGMQAKLDDSNESSVLELAISELATRAYSKSDEFIPDLSDKTREIFRAKLSSAFARIAKRREEYRYLCDAVLALDPTAVQMSEEIEAERKAALKALKKLLKSAKKSGGGEADSSLGLSLLYAISILQLYDGDPDAISTLQDLKQCSEKLQEADAEASAFLVEILLSLVSRPSGLMRQVTQQVFETFTGQLSADALERLTDPLVAEENIKGQQALFDAEDEDMEDVVGSDESENDEEEDEVSEIGSDVEFVTLNGAEPMEEDDDSNDEAEDNDAEAQELADLDDALAKVLNSHRLDQDNAAESSDESDMSDSDMMALDEKLVEVFKQRAKGSSKKKEKKDAKGTVINFKHRILDFLDIYVKKEALNPLAFNLLLPLLQLIRTTQTKPLANKATEIISNFSKAFKKARSNMEESAVSIETQLGLLQQIHDEASKDAAHAFARAASAASLLVASSLYAADKESVDDVAQLYAELQAKWTKGLLPAKMQASFFFDWVNWSVSHASNAYGPV</sequence>
<evidence type="ECO:0000256" key="2">
    <source>
        <dbReference type="ARBA" id="ARBA00006809"/>
    </source>
</evidence>
<dbReference type="PANTHER" id="PTHR13213:SF2">
    <property type="entry name" value="MYB-BINDING PROTEIN 1A"/>
    <property type="match status" value="1"/>
</dbReference>
<dbReference type="PANTHER" id="PTHR13213">
    <property type="entry name" value="MYB-BINDING PROTEIN 1A FAMILY MEMBER"/>
    <property type="match status" value="1"/>
</dbReference>
<dbReference type="FunCoup" id="A0A1Y2DNI9">
    <property type="interactions" value="330"/>
</dbReference>
<keyword evidence="6" id="KW-1185">Reference proteome</keyword>
<gene>
    <name evidence="5" type="ORF">BCR38DRAFT_375339</name>
</gene>
<dbReference type="GeneID" id="63773545"/>
<reference evidence="5 6" key="1">
    <citation type="submission" date="2016-07" db="EMBL/GenBank/DDBJ databases">
        <title>Pervasive Adenine N6-methylation of Active Genes in Fungi.</title>
        <authorList>
            <consortium name="DOE Joint Genome Institute"/>
            <person name="Mondo S.J."/>
            <person name="Dannebaum R.O."/>
            <person name="Kuo R.C."/>
            <person name="Labutti K."/>
            <person name="Haridas S."/>
            <person name="Kuo A."/>
            <person name="Salamov A."/>
            <person name="Ahrendt S.R."/>
            <person name="Lipzen A."/>
            <person name="Sullivan W."/>
            <person name="Andreopoulos W.B."/>
            <person name="Clum A."/>
            <person name="Lindquist E."/>
            <person name="Daum C."/>
            <person name="Ramamoorthy G.K."/>
            <person name="Gryganskyi A."/>
            <person name="Culley D."/>
            <person name="Magnuson J.K."/>
            <person name="James T.Y."/>
            <person name="O'Malley M.A."/>
            <person name="Stajich J.E."/>
            <person name="Spatafora J.W."/>
            <person name="Visel A."/>
            <person name="Grigoriev I.V."/>
        </authorList>
    </citation>
    <scope>NUCLEOTIDE SEQUENCE [LARGE SCALE GENOMIC DNA]</scope>
    <source>
        <strain evidence="5 6">CBS 129021</strain>
    </source>
</reference>
<dbReference type="AlphaFoldDB" id="A0A1Y2DNI9"/>
<dbReference type="STRING" id="1141098.A0A1Y2DNI9"/>
<name>A0A1Y2DNI9_9PEZI</name>
<organism evidence="5 6">
    <name type="scientific">Pseudomassariella vexata</name>
    <dbReference type="NCBI Taxonomy" id="1141098"/>
    <lineage>
        <taxon>Eukaryota</taxon>
        <taxon>Fungi</taxon>
        <taxon>Dikarya</taxon>
        <taxon>Ascomycota</taxon>
        <taxon>Pezizomycotina</taxon>
        <taxon>Sordariomycetes</taxon>
        <taxon>Xylariomycetidae</taxon>
        <taxon>Amphisphaeriales</taxon>
        <taxon>Pseudomassariaceae</taxon>
        <taxon>Pseudomassariella</taxon>
    </lineage>
</organism>
<feature type="compositionally biased region" description="Acidic residues" evidence="4">
    <location>
        <begin position="699"/>
        <end position="724"/>
    </location>
</feature>
<feature type="region of interest" description="Disordered" evidence="4">
    <location>
        <begin position="739"/>
        <end position="758"/>
    </location>
</feature>
<comment type="subcellular location">
    <subcellularLocation>
        <location evidence="1">Nucleus</location>
    </subcellularLocation>
</comment>
<dbReference type="RefSeq" id="XP_040712659.1">
    <property type="nucleotide sequence ID" value="XM_040857333.1"/>
</dbReference>
<dbReference type="InParanoid" id="A0A1Y2DNI9"/>
<dbReference type="EMBL" id="MCFJ01000012">
    <property type="protein sequence ID" value="ORY60225.1"/>
    <property type="molecule type" value="Genomic_DNA"/>
</dbReference>
<protein>
    <submittedName>
        <fullName evidence="5">DNA polymerase phi-domain-containing protein</fullName>
    </submittedName>
</protein>
<proteinExistence type="inferred from homology"/>
<accession>A0A1Y2DNI9</accession>
<feature type="region of interest" description="Disordered" evidence="4">
    <location>
        <begin position="775"/>
        <end position="794"/>
    </location>
</feature>
<feature type="region of interest" description="Disordered" evidence="4">
    <location>
        <begin position="697"/>
        <end position="732"/>
    </location>
</feature>